<dbReference type="PANTHER" id="PTHR24243:SF230">
    <property type="entry name" value="G-PROTEIN COUPLED RECEPTORS FAMILY 1 PROFILE DOMAIN-CONTAINING PROTEIN"/>
    <property type="match status" value="1"/>
</dbReference>
<dbReference type="GeneID" id="111102870"/>
<dbReference type="RefSeq" id="XP_022291499.1">
    <property type="nucleotide sequence ID" value="XM_022435791.1"/>
</dbReference>
<feature type="transmembrane region" description="Helical" evidence="8">
    <location>
        <begin position="87"/>
        <end position="104"/>
    </location>
</feature>
<keyword evidence="5 8" id="KW-0472">Membrane</keyword>
<evidence type="ECO:0000259" key="9">
    <source>
        <dbReference type="PROSITE" id="PS50262"/>
    </source>
</evidence>
<dbReference type="GO" id="GO:0004930">
    <property type="term" value="F:G protein-coupled receptor activity"/>
    <property type="evidence" value="ECO:0007669"/>
    <property type="project" value="UniProtKB-KW"/>
</dbReference>
<evidence type="ECO:0000256" key="7">
    <source>
        <dbReference type="ARBA" id="ARBA00023224"/>
    </source>
</evidence>
<feature type="transmembrane region" description="Helical" evidence="8">
    <location>
        <begin position="166"/>
        <end position="184"/>
    </location>
</feature>
<dbReference type="KEGG" id="cvn:111102870"/>
<evidence type="ECO:0000313" key="10">
    <source>
        <dbReference type="Proteomes" id="UP000694844"/>
    </source>
</evidence>
<evidence type="ECO:0000256" key="2">
    <source>
        <dbReference type="ARBA" id="ARBA00022692"/>
    </source>
</evidence>
<dbReference type="InterPro" id="IPR017452">
    <property type="entry name" value="GPCR_Rhodpsn_7TM"/>
</dbReference>
<feature type="transmembrane region" description="Helical" evidence="8">
    <location>
        <begin position="124"/>
        <end position="145"/>
    </location>
</feature>
<feature type="transmembrane region" description="Helical" evidence="8">
    <location>
        <begin position="218"/>
        <end position="238"/>
    </location>
</feature>
<dbReference type="Pfam" id="PF00001">
    <property type="entry name" value="7tm_1"/>
    <property type="match status" value="1"/>
</dbReference>
<evidence type="ECO:0000256" key="3">
    <source>
        <dbReference type="ARBA" id="ARBA00022989"/>
    </source>
</evidence>
<keyword evidence="2 8" id="KW-0812">Transmembrane</keyword>
<evidence type="ECO:0000313" key="12">
    <source>
        <dbReference type="RefSeq" id="XP_022291499.1"/>
    </source>
</evidence>
<proteinExistence type="predicted"/>
<dbReference type="Proteomes" id="UP000694844">
    <property type="component" value="Chromosome 7"/>
</dbReference>
<evidence type="ECO:0000256" key="8">
    <source>
        <dbReference type="SAM" id="Phobius"/>
    </source>
</evidence>
<dbReference type="AlphaFoldDB" id="A0A8B8AN23"/>
<dbReference type="SUPFAM" id="SSF81321">
    <property type="entry name" value="Family A G protein-coupled receptor-like"/>
    <property type="match status" value="1"/>
</dbReference>
<keyword evidence="7" id="KW-0807">Transducer</keyword>
<evidence type="ECO:0000256" key="4">
    <source>
        <dbReference type="ARBA" id="ARBA00023040"/>
    </source>
</evidence>
<protein>
    <submittedName>
        <fullName evidence="11 12">Uncharacterized protein LOC111102870</fullName>
    </submittedName>
</protein>
<evidence type="ECO:0000256" key="1">
    <source>
        <dbReference type="ARBA" id="ARBA00004141"/>
    </source>
</evidence>
<dbReference type="RefSeq" id="XP_022291498.1">
    <property type="nucleotide sequence ID" value="XM_022435790.1"/>
</dbReference>
<keyword evidence="6" id="KW-0675">Receptor</keyword>
<gene>
    <name evidence="11 12" type="primary">LOC111102870</name>
</gene>
<evidence type="ECO:0000256" key="5">
    <source>
        <dbReference type="ARBA" id="ARBA00023136"/>
    </source>
</evidence>
<dbReference type="Gene3D" id="1.20.1070.10">
    <property type="entry name" value="Rhodopsin 7-helix transmembrane proteins"/>
    <property type="match status" value="1"/>
</dbReference>
<keyword evidence="4" id="KW-0297">G-protein coupled receptor</keyword>
<reference evidence="11 12" key="1">
    <citation type="submission" date="2025-04" db="UniProtKB">
        <authorList>
            <consortium name="RefSeq"/>
        </authorList>
    </citation>
    <scope>IDENTIFICATION</scope>
    <source>
        <tissue evidence="11 12">Whole sample</tissue>
    </source>
</reference>
<keyword evidence="3 8" id="KW-1133">Transmembrane helix</keyword>
<evidence type="ECO:0000256" key="6">
    <source>
        <dbReference type="ARBA" id="ARBA00023170"/>
    </source>
</evidence>
<sequence>MMDRPNFTSLCQSRGLNATADILILCRSEDGLPPPPPVPGGYELFMAVNDFIKLAVPIIFSVGFTLNCVAFYVFSRTKLKETSSSRYIAAIAVVDNVVLLTHFLTHLSNYFEVPVFEIYGLCQINNFFNCTCIFLSIWYVTSLVIDKFIGLYWPVKRSEYCTEFRAKCVAVSFAIFSIVFYHYLVWTIGPTERDGGSVLCLPMEGLAETYTKLNNLDYVVVAIIPYFTIVILLCLMIYKVCTLKSFVRQVNGSIRGRTPSVSRDQELKTMPLVMAVAVTTVSLGLLHNICRIFRVIHPVASTGGVFLSQVSYACKMLLYLITSERCRDQLLDFGRQLVRHVTTLFSCRRHSDTEPTRFISVNQQTDRSPEFHRIIEGAV</sequence>
<accession>A0A8B8AN23</accession>
<name>A0A8B8AN23_CRAVI</name>
<dbReference type="InterPro" id="IPR000276">
    <property type="entry name" value="GPCR_Rhodpsn"/>
</dbReference>
<feature type="transmembrane region" description="Helical" evidence="8">
    <location>
        <begin position="54"/>
        <end position="75"/>
    </location>
</feature>
<dbReference type="OrthoDB" id="9990906at2759"/>
<keyword evidence="10" id="KW-1185">Reference proteome</keyword>
<dbReference type="PANTHER" id="PTHR24243">
    <property type="entry name" value="G-PROTEIN COUPLED RECEPTOR"/>
    <property type="match status" value="1"/>
</dbReference>
<feature type="domain" description="G-protein coupled receptors family 1 profile" evidence="9">
    <location>
        <begin position="66"/>
        <end position="281"/>
    </location>
</feature>
<evidence type="ECO:0000313" key="11">
    <source>
        <dbReference type="RefSeq" id="XP_022291498.1"/>
    </source>
</evidence>
<comment type="subcellular location">
    <subcellularLocation>
        <location evidence="1">Membrane</location>
        <topology evidence="1">Multi-pass membrane protein</topology>
    </subcellularLocation>
</comment>
<dbReference type="GO" id="GO:0005886">
    <property type="term" value="C:plasma membrane"/>
    <property type="evidence" value="ECO:0007669"/>
    <property type="project" value="TreeGrafter"/>
</dbReference>
<dbReference type="PROSITE" id="PS50262">
    <property type="entry name" value="G_PROTEIN_RECEP_F1_2"/>
    <property type="match status" value="1"/>
</dbReference>
<organism evidence="10 12">
    <name type="scientific">Crassostrea virginica</name>
    <name type="common">Eastern oyster</name>
    <dbReference type="NCBI Taxonomy" id="6565"/>
    <lineage>
        <taxon>Eukaryota</taxon>
        <taxon>Metazoa</taxon>
        <taxon>Spiralia</taxon>
        <taxon>Lophotrochozoa</taxon>
        <taxon>Mollusca</taxon>
        <taxon>Bivalvia</taxon>
        <taxon>Autobranchia</taxon>
        <taxon>Pteriomorphia</taxon>
        <taxon>Ostreida</taxon>
        <taxon>Ostreoidea</taxon>
        <taxon>Ostreidae</taxon>
        <taxon>Crassostrea</taxon>
    </lineage>
</organism>